<dbReference type="InterPro" id="IPR037138">
    <property type="entry name" value="His_deacetylse_dom_sf"/>
</dbReference>
<dbReference type="PRINTS" id="PR01270">
    <property type="entry name" value="HDASUPER"/>
</dbReference>
<dbReference type="PRINTS" id="PR01271">
    <property type="entry name" value="HISDACETLASE"/>
</dbReference>
<sequence length="234" mass="26483">YASGFCVFNDVVIAILSLVKKGLRIAYIDIDAHHCDGVQNAFYQSDRVLNISFHEWGRYLFPGTGDVGQSGSGSGRGYSVNLPFYPYADDQIYLWAFREIVPPLVQSFEPDIVVTQLGCDTHYLDPLTHFVLTTEGYTQVIKELRQLAPKWVALGGGGYDMGVVARSWTLAYGVMMDRDWPDEIPSQFQERYGLKRLRDHAQLALDDKAKEQAHLFAQSRVEELKKTVFPFFGT</sequence>
<name>X1MAN0_9ZZZZ</name>
<dbReference type="GO" id="GO:0016787">
    <property type="term" value="F:hydrolase activity"/>
    <property type="evidence" value="ECO:0007669"/>
    <property type="project" value="UniProtKB-KW"/>
</dbReference>
<keyword evidence="1" id="KW-0378">Hydrolase</keyword>
<dbReference type="SUPFAM" id="SSF52768">
    <property type="entry name" value="Arginase/deacetylase"/>
    <property type="match status" value="1"/>
</dbReference>
<feature type="domain" description="Histone deacetylase" evidence="2">
    <location>
        <begin position="2"/>
        <end position="172"/>
    </location>
</feature>
<dbReference type="PANTHER" id="PTHR10625:SF10">
    <property type="entry name" value="HISTONE DEACETYLASE HDAC1"/>
    <property type="match status" value="1"/>
</dbReference>
<dbReference type="GO" id="GO:0040029">
    <property type="term" value="P:epigenetic regulation of gene expression"/>
    <property type="evidence" value="ECO:0007669"/>
    <property type="project" value="TreeGrafter"/>
</dbReference>
<dbReference type="InterPro" id="IPR023696">
    <property type="entry name" value="Ureohydrolase_dom_sf"/>
</dbReference>
<comment type="caution">
    <text evidence="3">The sequence shown here is derived from an EMBL/GenBank/DDBJ whole genome shotgun (WGS) entry which is preliminary data.</text>
</comment>
<reference evidence="3" key="1">
    <citation type="journal article" date="2014" name="Front. Microbiol.">
        <title>High frequency of phylogenetically diverse reductive dehalogenase-homologous genes in deep subseafloor sedimentary metagenomes.</title>
        <authorList>
            <person name="Kawai M."/>
            <person name="Futagami T."/>
            <person name="Toyoda A."/>
            <person name="Takaki Y."/>
            <person name="Nishi S."/>
            <person name="Hori S."/>
            <person name="Arai W."/>
            <person name="Tsubouchi T."/>
            <person name="Morono Y."/>
            <person name="Uchiyama I."/>
            <person name="Ito T."/>
            <person name="Fujiyama A."/>
            <person name="Inagaki F."/>
            <person name="Takami H."/>
        </authorList>
    </citation>
    <scope>NUCLEOTIDE SEQUENCE</scope>
    <source>
        <strain evidence="3">Expedition CK06-06</strain>
    </source>
</reference>
<dbReference type="InterPro" id="IPR000286">
    <property type="entry name" value="HDACs"/>
</dbReference>
<accession>X1MAN0</accession>
<dbReference type="GO" id="GO:0000118">
    <property type="term" value="C:histone deacetylase complex"/>
    <property type="evidence" value="ECO:0007669"/>
    <property type="project" value="UniProtKB-ARBA"/>
</dbReference>
<gene>
    <name evidence="3" type="ORF">S06H3_14459</name>
</gene>
<dbReference type="EMBL" id="BARV01007074">
    <property type="protein sequence ID" value="GAI03419.1"/>
    <property type="molecule type" value="Genomic_DNA"/>
</dbReference>
<dbReference type="InterPro" id="IPR023801">
    <property type="entry name" value="His_deacetylse_dom"/>
</dbReference>
<dbReference type="AlphaFoldDB" id="X1MAN0"/>
<feature type="non-terminal residue" evidence="3">
    <location>
        <position position="1"/>
    </location>
</feature>
<evidence type="ECO:0000256" key="1">
    <source>
        <dbReference type="ARBA" id="ARBA00022801"/>
    </source>
</evidence>
<dbReference type="PANTHER" id="PTHR10625">
    <property type="entry name" value="HISTONE DEACETYLASE HDAC1-RELATED"/>
    <property type="match status" value="1"/>
</dbReference>
<dbReference type="Pfam" id="PF00850">
    <property type="entry name" value="Hist_deacetyl"/>
    <property type="match status" value="1"/>
</dbReference>
<organism evidence="3">
    <name type="scientific">marine sediment metagenome</name>
    <dbReference type="NCBI Taxonomy" id="412755"/>
    <lineage>
        <taxon>unclassified sequences</taxon>
        <taxon>metagenomes</taxon>
        <taxon>ecological metagenomes</taxon>
    </lineage>
</organism>
<proteinExistence type="predicted"/>
<dbReference type="GO" id="GO:0004407">
    <property type="term" value="F:histone deacetylase activity"/>
    <property type="evidence" value="ECO:0007669"/>
    <property type="project" value="InterPro"/>
</dbReference>
<evidence type="ECO:0000259" key="2">
    <source>
        <dbReference type="Pfam" id="PF00850"/>
    </source>
</evidence>
<dbReference type="Gene3D" id="3.40.800.20">
    <property type="entry name" value="Histone deacetylase domain"/>
    <property type="match status" value="1"/>
</dbReference>
<evidence type="ECO:0000313" key="3">
    <source>
        <dbReference type="EMBL" id="GAI03419.1"/>
    </source>
</evidence>
<protein>
    <recommendedName>
        <fullName evidence="2">Histone deacetylase domain-containing protein</fullName>
    </recommendedName>
</protein>
<dbReference type="InterPro" id="IPR003084">
    <property type="entry name" value="HDAC_I/II"/>
</dbReference>